<evidence type="ECO:0000313" key="3">
    <source>
        <dbReference type="Proteomes" id="UP000637002"/>
    </source>
</evidence>
<organism evidence="2 3">
    <name type="scientific">Chelatococcus reniformis</name>
    <dbReference type="NCBI Taxonomy" id="1494448"/>
    <lineage>
        <taxon>Bacteria</taxon>
        <taxon>Pseudomonadati</taxon>
        <taxon>Pseudomonadota</taxon>
        <taxon>Alphaproteobacteria</taxon>
        <taxon>Hyphomicrobiales</taxon>
        <taxon>Chelatococcaceae</taxon>
        <taxon>Chelatococcus</taxon>
    </lineage>
</organism>
<protein>
    <submittedName>
        <fullName evidence="2">Uncharacterized protein</fullName>
    </submittedName>
</protein>
<dbReference type="EMBL" id="BMGG01000001">
    <property type="protein sequence ID" value="GGC51613.1"/>
    <property type="molecule type" value="Genomic_DNA"/>
</dbReference>
<name>A0A916U0L0_9HYPH</name>
<dbReference type="AlphaFoldDB" id="A0A916U0L0"/>
<keyword evidence="3" id="KW-1185">Reference proteome</keyword>
<reference evidence="2" key="2">
    <citation type="submission" date="2020-09" db="EMBL/GenBank/DDBJ databases">
        <authorList>
            <person name="Sun Q."/>
            <person name="Zhou Y."/>
        </authorList>
    </citation>
    <scope>NUCLEOTIDE SEQUENCE</scope>
    <source>
        <strain evidence="2">CGMCC 1.12919</strain>
    </source>
</reference>
<evidence type="ECO:0000256" key="1">
    <source>
        <dbReference type="SAM" id="MobiDB-lite"/>
    </source>
</evidence>
<feature type="compositionally biased region" description="Basic and acidic residues" evidence="1">
    <location>
        <begin position="1"/>
        <end position="14"/>
    </location>
</feature>
<proteinExistence type="predicted"/>
<accession>A0A916U0L0</accession>
<sequence>MEMEKAAVHGDIRRRSGSRLRHRGGPDGHLRLRCIRPGAGDNSARLWTAPRTEAIEALHSGAARDGDQQGRGCGALAWGSRDEAGWRAADTGAQVNKSLTGLPFVYGLLTPPGRRVDAGGWGAIVDSLAPR</sequence>
<comment type="caution">
    <text evidence="2">The sequence shown here is derived from an EMBL/GenBank/DDBJ whole genome shotgun (WGS) entry which is preliminary data.</text>
</comment>
<evidence type="ECO:0000313" key="2">
    <source>
        <dbReference type="EMBL" id="GGC51613.1"/>
    </source>
</evidence>
<feature type="region of interest" description="Disordered" evidence="1">
    <location>
        <begin position="1"/>
        <end position="35"/>
    </location>
</feature>
<reference evidence="2" key="1">
    <citation type="journal article" date="2014" name="Int. J. Syst. Evol. Microbiol.">
        <title>Complete genome sequence of Corynebacterium casei LMG S-19264T (=DSM 44701T), isolated from a smear-ripened cheese.</title>
        <authorList>
            <consortium name="US DOE Joint Genome Institute (JGI-PGF)"/>
            <person name="Walter F."/>
            <person name="Albersmeier A."/>
            <person name="Kalinowski J."/>
            <person name="Ruckert C."/>
        </authorList>
    </citation>
    <scope>NUCLEOTIDE SEQUENCE</scope>
    <source>
        <strain evidence="2">CGMCC 1.12919</strain>
    </source>
</reference>
<gene>
    <name evidence="2" type="ORF">GCM10010994_08430</name>
</gene>
<dbReference type="Proteomes" id="UP000637002">
    <property type="component" value="Unassembled WGS sequence"/>
</dbReference>